<reference evidence="2 3" key="1">
    <citation type="submission" date="2023-02" db="EMBL/GenBank/DDBJ databases">
        <title>LHISI_Scaffold_Assembly.</title>
        <authorList>
            <person name="Stuart O.P."/>
            <person name="Cleave R."/>
            <person name="Magrath M.J.L."/>
            <person name="Mikheyev A.S."/>
        </authorList>
    </citation>
    <scope>NUCLEOTIDE SEQUENCE [LARGE SCALE GENOMIC DNA]</scope>
    <source>
        <strain evidence="2">Daus_M_001</strain>
        <tissue evidence="2">Leg muscle</tissue>
    </source>
</reference>
<gene>
    <name evidence="2" type="ORF">PR048_018573</name>
</gene>
<keyword evidence="3" id="KW-1185">Reference proteome</keyword>
<feature type="region of interest" description="Disordered" evidence="1">
    <location>
        <begin position="549"/>
        <end position="620"/>
    </location>
</feature>
<evidence type="ECO:0000313" key="3">
    <source>
        <dbReference type="Proteomes" id="UP001159363"/>
    </source>
</evidence>
<evidence type="ECO:0000256" key="1">
    <source>
        <dbReference type="SAM" id="MobiDB-lite"/>
    </source>
</evidence>
<comment type="caution">
    <text evidence="2">The sequence shown here is derived from an EMBL/GenBank/DDBJ whole genome shotgun (WGS) entry which is preliminary data.</text>
</comment>
<proteinExistence type="predicted"/>
<dbReference type="Proteomes" id="UP001159363">
    <property type="component" value="Chromosome 5"/>
</dbReference>
<name>A0ABQ9HCX5_9NEOP</name>
<evidence type="ECO:0000313" key="2">
    <source>
        <dbReference type="EMBL" id="KAJ8882085.1"/>
    </source>
</evidence>
<protein>
    <submittedName>
        <fullName evidence="2">Uncharacterized protein</fullName>
    </submittedName>
</protein>
<organism evidence="2 3">
    <name type="scientific">Dryococelus australis</name>
    <dbReference type="NCBI Taxonomy" id="614101"/>
    <lineage>
        <taxon>Eukaryota</taxon>
        <taxon>Metazoa</taxon>
        <taxon>Ecdysozoa</taxon>
        <taxon>Arthropoda</taxon>
        <taxon>Hexapoda</taxon>
        <taxon>Insecta</taxon>
        <taxon>Pterygota</taxon>
        <taxon>Neoptera</taxon>
        <taxon>Polyneoptera</taxon>
        <taxon>Phasmatodea</taxon>
        <taxon>Verophasmatodea</taxon>
        <taxon>Anareolatae</taxon>
        <taxon>Phasmatidae</taxon>
        <taxon>Eurycanthinae</taxon>
        <taxon>Dryococelus</taxon>
    </lineage>
</organism>
<accession>A0ABQ9HCX5</accession>
<sequence length="620" mass="67805">MQPDAVRSGRKIVSLPEMHRETSLVNRARSRARLEMGKWQWRYRRHSPLPLPGLATPTFWLEPQLAAPVTCRRLHPWLAPWLSSHLSLSTEGGVSQQIAGPTFSVQLHARLGSIPCGLTCILHARNVAALPLACRFSRITSIPLALVFRRRSISTSFSPRHCSVTSLLIVVLKRRKQRSRGGRAVSLLSSHQAEPGSIPQPAHSREFRMRESCRKMPLVGGFSRESPACPALSFRRCYILTSFTLTALKPSLLRAAQISSLSFSQHKHHMFGNYLSKSKPQTSAGEQKQETLVAKVREGHLVGLNRSGISANDACVRKLLDTAVRHAALGAASRSNELPLFPTHTGVTAVAGRVNVVYGGLCTGACRISRQCHRRSPSCHATCSARRYPSRVSPKNLRHRGSDEHTMAHAIEQTTCSRQGGGASCSPVLPNWNRVVGSLRNPCCTTNTNPVQYAARSLPDIRKRESCRTMPLVGGLFPGSRVSPALSFQCCSIVTTIQNDLHSVDIRTSWKGTLVLRDWLADVTYEGGEGSHSSAGGNSPAAPILADQQAHRAVTAPRRPYLQTSRPTGRQQPRGAHTCRPTGPPGSNSPAAPILADQQAHRAATAPRHPYLQTDRPTRQ</sequence>
<dbReference type="EMBL" id="JARBHB010000006">
    <property type="protein sequence ID" value="KAJ8882085.1"/>
    <property type="molecule type" value="Genomic_DNA"/>
</dbReference>
<feature type="region of interest" description="Disordered" evidence="1">
    <location>
        <begin position="182"/>
        <end position="206"/>
    </location>
</feature>
<feature type="compositionally biased region" description="Polar residues" evidence="1">
    <location>
        <begin position="562"/>
        <end position="571"/>
    </location>
</feature>